<dbReference type="PANTHER" id="PTHR30336:SF4">
    <property type="entry name" value="ENVELOPE BIOGENESIS FACTOR ELYC"/>
    <property type="match status" value="1"/>
</dbReference>
<dbReference type="InterPro" id="IPR003848">
    <property type="entry name" value="DUF218"/>
</dbReference>
<name>A0A2N3IKN0_9BACT</name>
<dbReference type="AlphaFoldDB" id="A0A2N3IKN0"/>
<accession>A0A2N3IKN0</accession>
<sequence length="252" mass="29295">MFYILSKTLFYFLMPLTWILICLGLSIFSKSAKRKKIFFRWAVGLLLFFTNPFFINEALLAWEIPATAWEKVQKYEVGILLTGISNAQKDPADRLYLNKGGDRLTHTLILYKMGKIKKILISGGHFFKNDIQEGREIKKILLLAGVPETDIILEEKSLNTRENALFTAKILQEQFPNQKYLLITSAFHLRRAKACFEKVGIQVNVFSVDFYSQNRSWLPASWLVPNEKSLYYWYVLLHEIVGYLVYKIVGYA</sequence>
<keyword evidence="1" id="KW-0472">Membrane</keyword>
<dbReference type="InterPro" id="IPR014729">
    <property type="entry name" value="Rossmann-like_a/b/a_fold"/>
</dbReference>
<proteinExistence type="predicted"/>
<dbReference type="RefSeq" id="WP_133121449.1">
    <property type="nucleotide sequence ID" value="NZ_NKXO01000001.1"/>
</dbReference>
<dbReference type="Pfam" id="PF02698">
    <property type="entry name" value="DUF218"/>
    <property type="match status" value="1"/>
</dbReference>
<dbReference type="Gene3D" id="3.40.50.620">
    <property type="entry name" value="HUPs"/>
    <property type="match status" value="1"/>
</dbReference>
<evidence type="ECO:0000313" key="4">
    <source>
        <dbReference type="Proteomes" id="UP000233387"/>
    </source>
</evidence>
<dbReference type="Proteomes" id="UP000233387">
    <property type="component" value="Unassembled WGS sequence"/>
</dbReference>
<dbReference type="EMBL" id="NKXO01000001">
    <property type="protein sequence ID" value="PKQ70885.1"/>
    <property type="molecule type" value="Genomic_DNA"/>
</dbReference>
<dbReference type="GO" id="GO:0000270">
    <property type="term" value="P:peptidoglycan metabolic process"/>
    <property type="evidence" value="ECO:0007669"/>
    <property type="project" value="TreeGrafter"/>
</dbReference>
<reference evidence="3 4" key="1">
    <citation type="submission" date="2017-06" db="EMBL/GenBank/DDBJ databases">
        <title>Raineya orbicola gen. nov., sp. nov. a slightly thermophilic bacterium of the phylum Bacteroidetes and the description of Raineyaceae fam. nov.</title>
        <authorList>
            <person name="Albuquerque L."/>
            <person name="Polonia A.R.M."/>
            <person name="Barroso C."/>
            <person name="Froufe H.J.C."/>
            <person name="Lage O."/>
            <person name="Lobo-Da-Cunha A."/>
            <person name="Egas C."/>
            <person name="Da Costa M.S."/>
        </authorList>
    </citation>
    <scope>NUCLEOTIDE SEQUENCE [LARGE SCALE GENOMIC DNA]</scope>
    <source>
        <strain evidence="3 4">SPSPC-11</strain>
    </source>
</reference>
<dbReference type="CDD" id="cd06259">
    <property type="entry name" value="YdcF-like"/>
    <property type="match status" value="1"/>
</dbReference>
<dbReference type="OrthoDB" id="9782395at2"/>
<dbReference type="InterPro" id="IPR051599">
    <property type="entry name" value="Cell_Envelope_Assoc"/>
</dbReference>
<comment type="caution">
    <text evidence="3">The sequence shown here is derived from an EMBL/GenBank/DDBJ whole genome shotgun (WGS) entry which is preliminary data.</text>
</comment>
<dbReference type="GO" id="GO:0043164">
    <property type="term" value="P:Gram-negative-bacterium-type cell wall biogenesis"/>
    <property type="evidence" value="ECO:0007669"/>
    <property type="project" value="TreeGrafter"/>
</dbReference>
<keyword evidence="4" id="KW-1185">Reference proteome</keyword>
<feature type="transmembrane region" description="Helical" evidence="1">
    <location>
        <begin position="37"/>
        <end position="55"/>
    </location>
</feature>
<evidence type="ECO:0000259" key="2">
    <source>
        <dbReference type="Pfam" id="PF02698"/>
    </source>
</evidence>
<evidence type="ECO:0000256" key="1">
    <source>
        <dbReference type="SAM" id="Phobius"/>
    </source>
</evidence>
<organism evidence="3 4">
    <name type="scientific">Raineya orbicola</name>
    <dbReference type="NCBI Taxonomy" id="2016530"/>
    <lineage>
        <taxon>Bacteria</taxon>
        <taxon>Pseudomonadati</taxon>
        <taxon>Bacteroidota</taxon>
        <taxon>Cytophagia</taxon>
        <taxon>Cytophagales</taxon>
        <taxon>Raineyaceae</taxon>
        <taxon>Raineya</taxon>
    </lineage>
</organism>
<feature type="transmembrane region" description="Helical" evidence="1">
    <location>
        <begin position="12"/>
        <end position="28"/>
    </location>
</feature>
<dbReference type="PANTHER" id="PTHR30336">
    <property type="entry name" value="INNER MEMBRANE PROTEIN, PROBABLE PERMEASE"/>
    <property type="match status" value="1"/>
</dbReference>
<protein>
    <recommendedName>
        <fullName evidence="2">DUF218 domain-containing protein</fullName>
    </recommendedName>
</protein>
<gene>
    <name evidence="3" type="ORF">Rain11_0026</name>
</gene>
<keyword evidence="1" id="KW-0812">Transmembrane</keyword>
<dbReference type="GO" id="GO:0005886">
    <property type="term" value="C:plasma membrane"/>
    <property type="evidence" value="ECO:0007669"/>
    <property type="project" value="TreeGrafter"/>
</dbReference>
<evidence type="ECO:0000313" key="3">
    <source>
        <dbReference type="EMBL" id="PKQ70885.1"/>
    </source>
</evidence>
<feature type="domain" description="DUF218" evidence="2">
    <location>
        <begin position="101"/>
        <end position="242"/>
    </location>
</feature>
<keyword evidence="1" id="KW-1133">Transmembrane helix</keyword>